<evidence type="ECO:0000313" key="2">
    <source>
        <dbReference type="EMBL" id="KAH7329447.1"/>
    </source>
</evidence>
<protein>
    <submittedName>
        <fullName evidence="2">Heterokaryon incompatibility protein-domain-containing protein</fullName>
    </submittedName>
</protein>
<name>A0A8K0T7D5_9HYPO</name>
<dbReference type="OrthoDB" id="5386682at2759"/>
<comment type="caution">
    <text evidence="2">The sequence shown here is derived from an EMBL/GenBank/DDBJ whole genome shotgun (WGS) entry which is preliminary data.</text>
</comment>
<dbReference type="Pfam" id="PF26639">
    <property type="entry name" value="Het-6_barrel"/>
    <property type="match status" value="1"/>
</dbReference>
<reference evidence="2" key="1">
    <citation type="journal article" date="2021" name="Nat. Commun.">
        <title>Genetic determinants of endophytism in the Arabidopsis root mycobiome.</title>
        <authorList>
            <person name="Mesny F."/>
            <person name="Miyauchi S."/>
            <person name="Thiergart T."/>
            <person name="Pickel B."/>
            <person name="Atanasova L."/>
            <person name="Karlsson M."/>
            <person name="Huettel B."/>
            <person name="Barry K.W."/>
            <person name="Haridas S."/>
            <person name="Chen C."/>
            <person name="Bauer D."/>
            <person name="Andreopoulos W."/>
            <person name="Pangilinan J."/>
            <person name="LaButti K."/>
            <person name="Riley R."/>
            <person name="Lipzen A."/>
            <person name="Clum A."/>
            <person name="Drula E."/>
            <person name="Henrissat B."/>
            <person name="Kohler A."/>
            <person name="Grigoriev I.V."/>
            <person name="Martin F.M."/>
            <person name="Hacquard S."/>
        </authorList>
    </citation>
    <scope>NUCLEOTIDE SEQUENCE</scope>
    <source>
        <strain evidence="2">MPI-CAGE-CH-0235</strain>
    </source>
</reference>
<proteinExistence type="predicted"/>
<dbReference type="Pfam" id="PF06985">
    <property type="entry name" value="HET"/>
    <property type="match status" value="1"/>
</dbReference>
<dbReference type="InterPro" id="IPR052895">
    <property type="entry name" value="HetReg/Transcr_Mod"/>
</dbReference>
<evidence type="ECO:0000259" key="1">
    <source>
        <dbReference type="Pfam" id="PF06985"/>
    </source>
</evidence>
<dbReference type="PANTHER" id="PTHR24148">
    <property type="entry name" value="ANKYRIN REPEAT DOMAIN-CONTAINING PROTEIN 39 HOMOLOG-RELATED"/>
    <property type="match status" value="1"/>
</dbReference>
<gene>
    <name evidence="2" type="ORF">B0I35DRAFT_420224</name>
</gene>
<accession>A0A8K0T7D5</accession>
<organism evidence="2 3">
    <name type="scientific">Stachybotrys elegans</name>
    <dbReference type="NCBI Taxonomy" id="80388"/>
    <lineage>
        <taxon>Eukaryota</taxon>
        <taxon>Fungi</taxon>
        <taxon>Dikarya</taxon>
        <taxon>Ascomycota</taxon>
        <taxon>Pezizomycotina</taxon>
        <taxon>Sordariomycetes</taxon>
        <taxon>Hypocreomycetidae</taxon>
        <taxon>Hypocreales</taxon>
        <taxon>Stachybotryaceae</taxon>
        <taxon>Stachybotrys</taxon>
    </lineage>
</organism>
<dbReference type="InterPro" id="IPR010730">
    <property type="entry name" value="HET"/>
</dbReference>
<keyword evidence="3" id="KW-1185">Reference proteome</keyword>
<dbReference type="Proteomes" id="UP000813444">
    <property type="component" value="Unassembled WGS sequence"/>
</dbReference>
<dbReference type="AlphaFoldDB" id="A0A8K0T7D5"/>
<feature type="domain" description="Heterokaryon incompatibility" evidence="1">
    <location>
        <begin position="43"/>
        <end position="209"/>
    </location>
</feature>
<evidence type="ECO:0000313" key="3">
    <source>
        <dbReference type="Proteomes" id="UP000813444"/>
    </source>
</evidence>
<dbReference type="EMBL" id="JAGPNK010000001">
    <property type="protein sequence ID" value="KAH7329447.1"/>
    <property type="molecule type" value="Genomic_DNA"/>
</dbReference>
<sequence>MPLYTPLDTATSEIRLIELVSDEPHLPLRCRMTTFSLDSNPRFYALSYEWGDANEKSTVIINNGSLAVTRNLESALRHIRPHWTPSEPDDRFLLWADAACVNQDDLAERSHQVQLMHRVYTSARGVFCWLGTEGRTTAFGTCRTVASELHKATQDSIERGGLLDWLRHHPTLCEEGARVLRKLIDNDAWEAVRLMLRASYWKRVWVFQELVLSSNPIFFGTGAGHLEWQELQVCCEGLYDIYVAAANHSLAKPGFVSMTVWKTLTTPHVDLNLILDVAMCRKARQAAGESGVLDPKVGWWITMFARDLVATDPKDYIYGLLGISGIRLVPDYTSDTSLAKVYLDYCKGWLDVTRDAKLYNGQGSLYFLSHAGTGLGLNADLPSWAPNFPRKLSERIESGSADQGLFTAEDAMLYPYIMDETYSLFVPGVKVSSVVSVSEHPQLSTIMNGRLLDFMGDWAARQTSYVSGIPPLQAIFRVLTQNPSQDVNKHLVIQALAFLRVLHNPWKRDAEHRSIVADKFAALGLDLRSPDCNRAFETAFFPGLDYHNLGIEGDVLEHLTGRAQGAARNIEDAVLFKLLWFARDFRIFETSTGHLGLSPVGTKPGDVLCVLKHGDVPVVLRRDEAGSHYTLVGTAFVVGLMTGEAAGFCSKDGQRPDWFEIR</sequence>
<dbReference type="PANTHER" id="PTHR24148:SF64">
    <property type="entry name" value="HETEROKARYON INCOMPATIBILITY DOMAIN-CONTAINING PROTEIN"/>
    <property type="match status" value="1"/>
</dbReference>